<dbReference type="GO" id="GO:0006999">
    <property type="term" value="P:nuclear pore organization"/>
    <property type="evidence" value="ECO:0007669"/>
    <property type="project" value="TreeGrafter"/>
</dbReference>
<reference evidence="5 6" key="1">
    <citation type="journal article" date="2024" name="BMC Genomics">
        <title>Genome assembly of redclaw crayfish (Cherax quadricarinatus) provides insights into its immune adaptation and hypoxia tolerance.</title>
        <authorList>
            <person name="Liu Z."/>
            <person name="Zheng J."/>
            <person name="Li H."/>
            <person name="Fang K."/>
            <person name="Wang S."/>
            <person name="He J."/>
            <person name="Zhou D."/>
            <person name="Weng S."/>
            <person name="Chi M."/>
            <person name="Gu Z."/>
            <person name="He J."/>
            <person name="Li F."/>
            <person name="Wang M."/>
        </authorList>
    </citation>
    <scope>NUCLEOTIDE SEQUENCE [LARGE SCALE GENOMIC DNA]</scope>
    <source>
        <strain evidence="5">ZL_2023a</strain>
    </source>
</reference>
<keyword evidence="3" id="KW-0539">Nucleus</keyword>
<name>A0AAW0XQ73_CHEQU</name>
<protein>
    <recommendedName>
        <fullName evidence="4">Nucleoporin Nup54 alpha-helical domain-containing protein</fullName>
    </recommendedName>
</protein>
<evidence type="ECO:0000256" key="3">
    <source>
        <dbReference type="ARBA" id="ARBA00023242"/>
    </source>
</evidence>
<evidence type="ECO:0000313" key="5">
    <source>
        <dbReference type="EMBL" id="KAK8741931.1"/>
    </source>
</evidence>
<dbReference type="InterPro" id="IPR025712">
    <property type="entry name" value="Nup54_alpha-helical_dom"/>
</dbReference>
<dbReference type="Pfam" id="PF13874">
    <property type="entry name" value="Nup54"/>
    <property type="match status" value="1"/>
</dbReference>
<evidence type="ECO:0000259" key="4">
    <source>
        <dbReference type="Pfam" id="PF13874"/>
    </source>
</evidence>
<proteinExistence type="predicted"/>
<keyword evidence="6" id="KW-1185">Reference proteome</keyword>
<accession>A0AAW0XQ73</accession>
<evidence type="ECO:0000313" key="6">
    <source>
        <dbReference type="Proteomes" id="UP001445076"/>
    </source>
</evidence>
<dbReference type="Gene3D" id="1.20.5.490">
    <property type="entry name" value="Single helix bin"/>
    <property type="match status" value="1"/>
</dbReference>
<gene>
    <name evidence="5" type="ORF">OTU49_002016</name>
</gene>
<keyword evidence="2" id="KW-0813">Transport</keyword>
<dbReference type="InterPro" id="IPR024864">
    <property type="entry name" value="Nup54/Nup57/Nup44"/>
</dbReference>
<dbReference type="GO" id="GO:0006607">
    <property type="term" value="P:NLS-bearing protein import into nucleus"/>
    <property type="evidence" value="ECO:0007669"/>
    <property type="project" value="TreeGrafter"/>
</dbReference>
<dbReference type="PANTHER" id="PTHR13000:SF0">
    <property type="entry name" value="NUCLEOPORIN P54"/>
    <property type="match status" value="1"/>
</dbReference>
<dbReference type="GO" id="GO:0044613">
    <property type="term" value="C:nuclear pore central transport channel"/>
    <property type="evidence" value="ECO:0007669"/>
    <property type="project" value="TreeGrafter"/>
</dbReference>
<evidence type="ECO:0000256" key="2">
    <source>
        <dbReference type="ARBA" id="ARBA00022448"/>
    </source>
</evidence>
<dbReference type="GO" id="GO:0036228">
    <property type="term" value="P:protein localization to nuclear inner membrane"/>
    <property type="evidence" value="ECO:0007669"/>
    <property type="project" value="TreeGrafter"/>
</dbReference>
<evidence type="ECO:0000256" key="1">
    <source>
        <dbReference type="ARBA" id="ARBA00004123"/>
    </source>
</evidence>
<dbReference type="Proteomes" id="UP001445076">
    <property type="component" value="Unassembled WGS sequence"/>
</dbReference>
<dbReference type="AlphaFoldDB" id="A0AAW0XQ73"/>
<comment type="subcellular location">
    <subcellularLocation>
        <location evidence="1">Nucleus</location>
    </subcellularLocation>
</comment>
<dbReference type="GO" id="GO:0017056">
    <property type="term" value="F:structural constituent of nuclear pore"/>
    <property type="evidence" value="ECO:0007669"/>
    <property type="project" value="TreeGrafter"/>
</dbReference>
<sequence length="565" mass="60836">MSTFSFGTSGTGGATTAPGGFGFGGASSNTTAPASTGFSFGGATGGGTTTSSPFGSAFGTTNPAVSSSGTPFGSAFGATTPAVSNSGTAFGSAFGTSSPAVSSSGTAFGSAFGTTTPAVSSSGTGFSFGTNANQAAKPTFGFGTSTGNTSGGCLLGSGFGTKTSSAFGTQPSDVCQQQAVLGQPDPSLALHLAICTPSYFNNENDEVLRKWNQLQAFWGAGKGYYAPNMLPVEFTPENPYCRFKVVCYARIPNYHNENGIVQVTIEKALAEVEPHKQQIISTLTPIFGGAEVVIDEIFAAEVPNKTNIRFYVQQSLPNGEKQRASATDASRHMMGAAYTHILKNLCIEQVIPLLMLTETQMKEYLDTPQRGIDPALWEQGKRENPDPKKFFPVVKVGFHELQKQFRYQEEHAEQLQASMNNIMDEITLLKHKQTMVKAAIQNAKWKQANLTRRVLKLVSAQEVERKRGVPLDQTEEQIRMRLEDLYMQLMQPTQYRGCLNELMAQMSVKPGSSRGGPRYGLVGDKEKDVSQYMSWQHDALQAVVSVLKEDMRVVDSMMEEIQRKS</sequence>
<feature type="domain" description="Nucleoporin Nup54 alpha-helical" evidence="4">
    <location>
        <begin position="370"/>
        <end position="506"/>
    </location>
</feature>
<dbReference type="PANTHER" id="PTHR13000">
    <property type="entry name" value="NUCLEOPORIN P54"/>
    <property type="match status" value="1"/>
</dbReference>
<dbReference type="EMBL" id="JARKIK010000029">
    <property type="protein sequence ID" value="KAK8741931.1"/>
    <property type="molecule type" value="Genomic_DNA"/>
</dbReference>
<comment type="caution">
    <text evidence="5">The sequence shown here is derived from an EMBL/GenBank/DDBJ whole genome shotgun (WGS) entry which is preliminary data.</text>
</comment>
<organism evidence="5 6">
    <name type="scientific">Cherax quadricarinatus</name>
    <name type="common">Australian red claw crayfish</name>
    <dbReference type="NCBI Taxonomy" id="27406"/>
    <lineage>
        <taxon>Eukaryota</taxon>
        <taxon>Metazoa</taxon>
        <taxon>Ecdysozoa</taxon>
        <taxon>Arthropoda</taxon>
        <taxon>Crustacea</taxon>
        <taxon>Multicrustacea</taxon>
        <taxon>Malacostraca</taxon>
        <taxon>Eumalacostraca</taxon>
        <taxon>Eucarida</taxon>
        <taxon>Decapoda</taxon>
        <taxon>Pleocyemata</taxon>
        <taxon>Astacidea</taxon>
        <taxon>Parastacoidea</taxon>
        <taxon>Parastacidae</taxon>
        <taxon>Cherax</taxon>
    </lineage>
</organism>